<feature type="transmembrane region" description="Helical" evidence="6">
    <location>
        <begin position="354"/>
        <end position="373"/>
    </location>
</feature>
<protein>
    <recommendedName>
        <fullName evidence="9">MFS transporter</fullName>
    </recommendedName>
</protein>
<evidence type="ECO:0000256" key="3">
    <source>
        <dbReference type="ARBA" id="ARBA00022989"/>
    </source>
</evidence>
<dbReference type="Pfam" id="PF07690">
    <property type="entry name" value="MFS_1"/>
    <property type="match status" value="1"/>
</dbReference>
<keyword evidence="2" id="KW-0689">Ribosomal protein</keyword>
<dbReference type="InterPro" id="IPR001859">
    <property type="entry name" value="Ribosomal_P1/P2_euk"/>
</dbReference>
<dbReference type="GO" id="GO:0003735">
    <property type="term" value="F:structural constituent of ribosome"/>
    <property type="evidence" value="ECO:0007669"/>
    <property type="project" value="InterPro"/>
</dbReference>
<reference evidence="8" key="1">
    <citation type="submission" date="2015-07" db="EMBL/GenBank/DDBJ databases">
        <title>Discovery of a poly(ethylene terephthalate assimilation.</title>
        <authorList>
            <person name="Yoshida S."/>
            <person name="Hiraga K."/>
            <person name="Takehana T."/>
            <person name="Taniguchi I."/>
            <person name="Yamaji H."/>
            <person name="Maeda Y."/>
            <person name="Toyohara K."/>
            <person name="Miyamoto K."/>
            <person name="Kimura Y."/>
            <person name="Oda K."/>
        </authorList>
    </citation>
    <scope>NUCLEOTIDE SEQUENCE [LARGE SCALE GENOMIC DNA]</scope>
    <source>
        <strain evidence="8">NBRC 110686 / TISTR 2288 / 201-F6</strain>
    </source>
</reference>
<organism evidence="7 8">
    <name type="scientific">Piscinibacter sakaiensis</name>
    <name type="common">Ideonella sakaiensis</name>
    <dbReference type="NCBI Taxonomy" id="1547922"/>
    <lineage>
        <taxon>Bacteria</taxon>
        <taxon>Pseudomonadati</taxon>
        <taxon>Pseudomonadota</taxon>
        <taxon>Betaproteobacteria</taxon>
        <taxon>Burkholderiales</taxon>
        <taxon>Sphaerotilaceae</taxon>
        <taxon>Piscinibacter</taxon>
    </lineage>
</organism>
<evidence type="ECO:0000313" key="7">
    <source>
        <dbReference type="EMBL" id="GAP38696.1"/>
    </source>
</evidence>
<keyword evidence="5" id="KW-0687">Ribonucleoprotein</keyword>
<keyword evidence="4 6" id="KW-0472">Membrane</keyword>
<dbReference type="GO" id="GO:0006412">
    <property type="term" value="P:translation"/>
    <property type="evidence" value="ECO:0007669"/>
    <property type="project" value="InterPro"/>
</dbReference>
<feature type="transmembrane region" description="Helical" evidence="6">
    <location>
        <begin position="379"/>
        <end position="399"/>
    </location>
</feature>
<dbReference type="InterPro" id="IPR036259">
    <property type="entry name" value="MFS_trans_sf"/>
</dbReference>
<feature type="transmembrane region" description="Helical" evidence="6">
    <location>
        <begin position="315"/>
        <end position="333"/>
    </location>
</feature>
<feature type="transmembrane region" description="Helical" evidence="6">
    <location>
        <begin position="113"/>
        <end position="135"/>
    </location>
</feature>
<keyword evidence="1 6" id="KW-0812">Transmembrane</keyword>
<feature type="transmembrane region" description="Helical" evidence="6">
    <location>
        <begin position="147"/>
        <end position="165"/>
    </location>
</feature>
<evidence type="ECO:0000256" key="5">
    <source>
        <dbReference type="ARBA" id="ARBA00023274"/>
    </source>
</evidence>
<gene>
    <name evidence="7" type="ORF">ISF6_5249</name>
</gene>
<dbReference type="EMBL" id="BBYR01000084">
    <property type="protein sequence ID" value="GAP38696.1"/>
    <property type="molecule type" value="Genomic_DNA"/>
</dbReference>
<keyword evidence="8" id="KW-1185">Reference proteome</keyword>
<dbReference type="AlphaFoldDB" id="A0A0K8P7U2"/>
<dbReference type="GO" id="GO:0005840">
    <property type="term" value="C:ribosome"/>
    <property type="evidence" value="ECO:0007669"/>
    <property type="project" value="UniProtKB-KW"/>
</dbReference>
<dbReference type="Gene3D" id="1.20.1250.20">
    <property type="entry name" value="MFS general substrate transporter like domains"/>
    <property type="match status" value="1"/>
</dbReference>
<dbReference type="InterPro" id="IPR011701">
    <property type="entry name" value="MFS"/>
</dbReference>
<evidence type="ECO:0000313" key="8">
    <source>
        <dbReference type="Proteomes" id="UP000037660"/>
    </source>
</evidence>
<evidence type="ECO:0000256" key="6">
    <source>
        <dbReference type="SAM" id="Phobius"/>
    </source>
</evidence>
<evidence type="ECO:0000256" key="1">
    <source>
        <dbReference type="ARBA" id="ARBA00022692"/>
    </source>
</evidence>
<feature type="transmembrane region" description="Helical" evidence="6">
    <location>
        <begin position="12"/>
        <end position="33"/>
    </location>
</feature>
<evidence type="ECO:0000256" key="2">
    <source>
        <dbReference type="ARBA" id="ARBA00022980"/>
    </source>
</evidence>
<sequence length="411" mass="41321">MSAVPLPAPAPAAIGGRLVICLGLSQLVGWGTMHYLIGVFGTPIARELGWSASFVQSGFSLALVVMGLVSAPVGRWINRRGGRFPMMLGCWIGAAGCLLLATLHAAAQYLVAWALLGLAMRLALYDAAFAALARLGGAASKRAMSQVTLFGGLASTVFWPLGHALAQGLGWRGALGAYALFLLGCSLLHRALPREAGGAAEADAPADAAAASAGAAAPAAATATDTGLYALIVVLTLAMQTGIAAHFIGLLHGFGWDAATAVTLSTLLGLGQLAGRSWVVASGHRIDAIRLNVLPCALLAAAFAVGLVAGTHLAGAAAFALLYGGGNGIATITRGAMPLRLFDPAQYGRIVGRLLRPAFLLSAAAPVALAATLEHVGQAGTLGVGLAASVALLVAAGVLTRRHPPPPAGPR</sequence>
<feature type="transmembrane region" description="Helical" evidence="6">
    <location>
        <begin position="53"/>
        <end position="74"/>
    </location>
</feature>
<feature type="transmembrane region" description="Helical" evidence="6">
    <location>
        <begin position="86"/>
        <end position="107"/>
    </location>
</feature>
<feature type="transmembrane region" description="Helical" evidence="6">
    <location>
        <begin position="258"/>
        <end position="279"/>
    </location>
</feature>
<accession>A0A0K8P7U2</accession>
<dbReference type="STRING" id="1547922.ISF6_5249"/>
<dbReference type="PRINTS" id="PR00456">
    <property type="entry name" value="RIBOSOMALP2"/>
</dbReference>
<evidence type="ECO:0008006" key="9">
    <source>
        <dbReference type="Google" id="ProtNLM"/>
    </source>
</evidence>
<feature type="transmembrane region" description="Helical" evidence="6">
    <location>
        <begin position="171"/>
        <end position="188"/>
    </location>
</feature>
<feature type="transmembrane region" description="Helical" evidence="6">
    <location>
        <begin position="291"/>
        <end position="309"/>
    </location>
</feature>
<dbReference type="GO" id="GO:0022857">
    <property type="term" value="F:transmembrane transporter activity"/>
    <property type="evidence" value="ECO:0007669"/>
    <property type="project" value="InterPro"/>
</dbReference>
<proteinExistence type="predicted"/>
<dbReference type="SUPFAM" id="SSF103473">
    <property type="entry name" value="MFS general substrate transporter"/>
    <property type="match status" value="1"/>
</dbReference>
<reference evidence="7 8" key="2">
    <citation type="journal article" date="2016" name="Science">
        <title>A bacterium that degrades and assimilates poly(ethylene terephthalate).</title>
        <authorList>
            <person name="Yoshida S."/>
            <person name="Hiraga K."/>
            <person name="Takehana T."/>
            <person name="Taniguchi I."/>
            <person name="Yamaji H."/>
            <person name="Maeda Y."/>
            <person name="Toyohara K."/>
            <person name="Miyamoto K."/>
            <person name="Kimura Y."/>
            <person name="Oda K."/>
        </authorList>
    </citation>
    <scope>NUCLEOTIDE SEQUENCE [LARGE SCALE GENOMIC DNA]</scope>
    <source>
        <strain evidence="8">NBRC 110686 / TISTR 2288 / 201-F6</strain>
    </source>
</reference>
<dbReference type="RefSeq" id="WP_054022550.1">
    <property type="nucleotide sequence ID" value="NZ_BBYR01000084.1"/>
</dbReference>
<comment type="caution">
    <text evidence="7">The sequence shown here is derived from an EMBL/GenBank/DDBJ whole genome shotgun (WGS) entry which is preliminary data.</text>
</comment>
<dbReference type="Proteomes" id="UP000037660">
    <property type="component" value="Unassembled WGS sequence"/>
</dbReference>
<feature type="transmembrane region" description="Helical" evidence="6">
    <location>
        <begin position="228"/>
        <end position="252"/>
    </location>
</feature>
<name>A0A0K8P7U2_PISS1</name>
<keyword evidence="3 6" id="KW-1133">Transmembrane helix</keyword>
<evidence type="ECO:0000256" key="4">
    <source>
        <dbReference type="ARBA" id="ARBA00023136"/>
    </source>
</evidence>
<dbReference type="GO" id="GO:1990904">
    <property type="term" value="C:ribonucleoprotein complex"/>
    <property type="evidence" value="ECO:0007669"/>
    <property type="project" value="UniProtKB-KW"/>
</dbReference>